<dbReference type="PANTHER" id="PTHR13586:SF23">
    <property type="entry name" value="DECAPPING 5-LIKE PROTEIN-RELATED"/>
    <property type="match status" value="1"/>
</dbReference>
<reference evidence="2" key="1">
    <citation type="submission" date="2019-09" db="EMBL/GenBank/DDBJ databases">
        <title>Draft genome information of white flower Hibiscus syriacus.</title>
        <authorList>
            <person name="Kim Y.-M."/>
        </authorList>
    </citation>
    <scope>NUCLEOTIDE SEQUENCE [LARGE SCALE GENOMIC DNA]</scope>
    <source>
        <strain evidence="2">YM2019G1</strain>
    </source>
</reference>
<evidence type="ECO:0000313" key="3">
    <source>
        <dbReference type="Proteomes" id="UP000436088"/>
    </source>
</evidence>
<dbReference type="InterPro" id="IPR025762">
    <property type="entry name" value="DFDF"/>
</dbReference>
<sequence length="152" mass="17521">MMTLRVRLVRSYGTEGRKKDGAQVPPSNEVYELILFSGSDIEDLQVKSFPPVQIDEQLHNDPAIIQSLYSIQFTEEFDFEATYEKFKKDELWGYLGKEKQKDDVSSQSFVDKQALGILSKYDPKPAYMKDEFYDTISCNSQSRGSRNGQSFF</sequence>
<dbReference type="GO" id="GO:0003729">
    <property type="term" value="F:mRNA binding"/>
    <property type="evidence" value="ECO:0007669"/>
    <property type="project" value="TreeGrafter"/>
</dbReference>
<feature type="domain" description="DFDF" evidence="1">
    <location>
        <begin position="65"/>
        <end position="101"/>
    </location>
</feature>
<dbReference type="SMART" id="SM01199">
    <property type="entry name" value="FDF"/>
    <property type="match status" value="1"/>
</dbReference>
<name>A0A6A3BCI8_HIBSY</name>
<evidence type="ECO:0000259" key="1">
    <source>
        <dbReference type="PROSITE" id="PS51512"/>
    </source>
</evidence>
<dbReference type="PANTHER" id="PTHR13586">
    <property type="entry name" value="SCD6 PROTEIN-RELATED"/>
    <property type="match status" value="1"/>
</dbReference>
<dbReference type="SUPFAM" id="SSF50182">
    <property type="entry name" value="Sm-like ribonucleoproteins"/>
    <property type="match status" value="1"/>
</dbReference>
<dbReference type="SMART" id="SM01271">
    <property type="entry name" value="LSM14"/>
    <property type="match status" value="1"/>
</dbReference>
<dbReference type="Proteomes" id="UP000436088">
    <property type="component" value="Unassembled WGS sequence"/>
</dbReference>
<dbReference type="InterPro" id="IPR010920">
    <property type="entry name" value="LSM_dom_sf"/>
</dbReference>
<dbReference type="GO" id="GO:0000932">
    <property type="term" value="C:P-body"/>
    <property type="evidence" value="ECO:0007669"/>
    <property type="project" value="TreeGrafter"/>
</dbReference>
<dbReference type="AlphaFoldDB" id="A0A6A3BCI8"/>
<dbReference type="Pfam" id="PF12701">
    <property type="entry name" value="LSM14"/>
    <property type="match status" value="1"/>
</dbReference>
<organism evidence="2 3">
    <name type="scientific">Hibiscus syriacus</name>
    <name type="common">Rose of Sharon</name>
    <dbReference type="NCBI Taxonomy" id="106335"/>
    <lineage>
        <taxon>Eukaryota</taxon>
        <taxon>Viridiplantae</taxon>
        <taxon>Streptophyta</taxon>
        <taxon>Embryophyta</taxon>
        <taxon>Tracheophyta</taxon>
        <taxon>Spermatophyta</taxon>
        <taxon>Magnoliopsida</taxon>
        <taxon>eudicotyledons</taxon>
        <taxon>Gunneridae</taxon>
        <taxon>Pentapetalae</taxon>
        <taxon>rosids</taxon>
        <taxon>malvids</taxon>
        <taxon>Malvales</taxon>
        <taxon>Malvaceae</taxon>
        <taxon>Malvoideae</taxon>
        <taxon>Hibiscus</taxon>
    </lineage>
</organism>
<dbReference type="EMBL" id="VEPZ02000876">
    <property type="protein sequence ID" value="KAE8713751.1"/>
    <property type="molecule type" value="Genomic_DNA"/>
</dbReference>
<dbReference type="InterPro" id="IPR025609">
    <property type="entry name" value="Lsm14-like_N"/>
</dbReference>
<dbReference type="InterPro" id="IPR019050">
    <property type="entry name" value="FDF_dom"/>
</dbReference>
<evidence type="ECO:0000313" key="2">
    <source>
        <dbReference type="EMBL" id="KAE8713751.1"/>
    </source>
</evidence>
<dbReference type="GO" id="GO:0034063">
    <property type="term" value="P:stress granule assembly"/>
    <property type="evidence" value="ECO:0007669"/>
    <property type="project" value="TreeGrafter"/>
</dbReference>
<dbReference type="GO" id="GO:0033962">
    <property type="term" value="P:P-body assembly"/>
    <property type="evidence" value="ECO:0007669"/>
    <property type="project" value="TreeGrafter"/>
</dbReference>
<dbReference type="PROSITE" id="PS51512">
    <property type="entry name" value="DFDF"/>
    <property type="match status" value="1"/>
</dbReference>
<accession>A0A6A3BCI8</accession>
<comment type="caution">
    <text evidence="2">The sequence shown here is derived from an EMBL/GenBank/DDBJ whole genome shotgun (WGS) entry which is preliminary data.</text>
</comment>
<protein>
    <recommendedName>
        <fullName evidence="1">DFDF domain-containing protein</fullName>
    </recommendedName>
</protein>
<keyword evidence="3" id="KW-1185">Reference proteome</keyword>
<gene>
    <name evidence="2" type="ORF">F3Y22_tig00110206pilonHSYRG00420</name>
</gene>
<dbReference type="Pfam" id="PF09532">
    <property type="entry name" value="FDF"/>
    <property type="match status" value="1"/>
</dbReference>
<proteinExistence type="predicted"/>
<dbReference type="Gene3D" id="2.30.30.100">
    <property type="match status" value="1"/>
</dbReference>